<protein>
    <submittedName>
        <fullName evidence="1">Uncharacterized protein</fullName>
    </submittedName>
</protein>
<evidence type="ECO:0000313" key="1">
    <source>
        <dbReference type="EMBL" id="JAH46178.1"/>
    </source>
</evidence>
<sequence length="15" mass="1739">MTAFKLVENQGLPQY</sequence>
<reference evidence="1" key="1">
    <citation type="submission" date="2014-11" db="EMBL/GenBank/DDBJ databases">
        <authorList>
            <person name="Amaro Gonzalez C."/>
        </authorList>
    </citation>
    <scope>NUCLEOTIDE SEQUENCE</scope>
</reference>
<name>A0A0E9T095_ANGAN</name>
<dbReference type="EMBL" id="GBXM01062399">
    <property type="protein sequence ID" value="JAH46178.1"/>
    <property type="molecule type" value="Transcribed_RNA"/>
</dbReference>
<accession>A0A0E9T095</accession>
<organism evidence="1">
    <name type="scientific">Anguilla anguilla</name>
    <name type="common">European freshwater eel</name>
    <name type="synonym">Muraena anguilla</name>
    <dbReference type="NCBI Taxonomy" id="7936"/>
    <lineage>
        <taxon>Eukaryota</taxon>
        <taxon>Metazoa</taxon>
        <taxon>Chordata</taxon>
        <taxon>Craniata</taxon>
        <taxon>Vertebrata</taxon>
        <taxon>Euteleostomi</taxon>
        <taxon>Actinopterygii</taxon>
        <taxon>Neopterygii</taxon>
        <taxon>Teleostei</taxon>
        <taxon>Anguilliformes</taxon>
        <taxon>Anguillidae</taxon>
        <taxon>Anguilla</taxon>
    </lineage>
</organism>
<proteinExistence type="predicted"/>
<reference evidence="1" key="2">
    <citation type="journal article" date="2015" name="Fish Shellfish Immunol.">
        <title>Early steps in the European eel (Anguilla anguilla)-Vibrio vulnificus interaction in the gills: Role of the RtxA13 toxin.</title>
        <authorList>
            <person name="Callol A."/>
            <person name="Pajuelo D."/>
            <person name="Ebbesson L."/>
            <person name="Teles M."/>
            <person name="MacKenzie S."/>
            <person name="Amaro C."/>
        </authorList>
    </citation>
    <scope>NUCLEOTIDE SEQUENCE</scope>
</reference>